<comment type="subunit">
    <text evidence="11">Part of the BCDX2 complex consisting of RAD51B, RAD51C, RAD51D and XRCC2; the complex has a ring-like structure arranged into a flat disc around a central channel. In the absence of DNA, the BCDX2 subcomplex XRCC2:RAD51D formed a multimeric ring structure; in the presence of single-stranded DNA it formed a filamentous structure with the ssDNA. Interacts with SWSAP1 and ZSWIM7; involved in homologous recombination repair. Interacts with BLM; required for stimulation of BLM activity by the BCDX2 subcomplex XRCC2:RAD51D.</text>
</comment>
<dbReference type="PANTHER" id="PTHR46457">
    <property type="entry name" value="DNA REPAIR PROTEIN RAD51 HOMOLOG 4"/>
    <property type="match status" value="1"/>
</dbReference>
<dbReference type="Gene3D" id="3.40.50.300">
    <property type="entry name" value="P-loop containing nucleotide triphosphate hydrolases"/>
    <property type="match status" value="1"/>
</dbReference>
<dbReference type="PANTHER" id="PTHR46457:SF1">
    <property type="entry name" value="DNA REPAIR PROTEIN RAD51 HOMOLOG 4"/>
    <property type="match status" value="1"/>
</dbReference>
<dbReference type="AlphaFoldDB" id="A0A7J8D116"/>
<dbReference type="FunCoup" id="A0A7J8D116">
    <property type="interactions" value="2048"/>
</dbReference>
<protein>
    <recommendedName>
        <fullName evidence="12">DNA repair protein RAD51 homolog 4</fullName>
    </recommendedName>
    <alternativeName>
        <fullName evidence="13">R51H3</fullName>
    </alternativeName>
    <alternativeName>
        <fullName evidence="14">RAD51 homolog D</fullName>
    </alternativeName>
    <alternativeName>
        <fullName evidence="15">RAD51-like protein 3</fullName>
    </alternativeName>
</protein>
<keyword evidence="9" id="KW-0539">Nucleus</keyword>
<keyword evidence="3" id="KW-0547">Nucleotide-binding</keyword>
<dbReference type="CDD" id="cd19489">
    <property type="entry name" value="Rad51D"/>
    <property type="match status" value="1"/>
</dbReference>
<organism evidence="17 18">
    <name type="scientific">Molossus molossus</name>
    <name type="common">Pallas' mastiff bat</name>
    <name type="synonym">Vespertilio molossus</name>
    <dbReference type="NCBI Taxonomy" id="27622"/>
    <lineage>
        <taxon>Eukaryota</taxon>
        <taxon>Metazoa</taxon>
        <taxon>Chordata</taxon>
        <taxon>Craniata</taxon>
        <taxon>Vertebrata</taxon>
        <taxon>Euteleostomi</taxon>
        <taxon>Mammalia</taxon>
        <taxon>Eutheria</taxon>
        <taxon>Laurasiatheria</taxon>
        <taxon>Chiroptera</taxon>
        <taxon>Yangochiroptera</taxon>
        <taxon>Molossidae</taxon>
        <taxon>Molossus</taxon>
    </lineage>
</organism>
<dbReference type="GO" id="GO:0000724">
    <property type="term" value="P:double-strand break repair via homologous recombination"/>
    <property type="evidence" value="ECO:0007669"/>
    <property type="project" value="TreeGrafter"/>
</dbReference>
<dbReference type="InterPro" id="IPR003593">
    <property type="entry name" value="AAA+_ATPase"/>
</dbReference>
<gene>
    <name evidence="17" type="ORF">HJG59_015249</name>
</gene>
<dbReference type="GO" id="GO:0140664">
    <property type="term" value="F:ATP-dependent DNA damage sensor activity"/>
    <property type="evidence" value="ECO:0007669"/>
    <property type="project" value="InterPro"/>
</dbReference>
<evidence type="ECO:0000256" key="2">
    <source>
        <dbReference type="ARBA" id="ARBA00007095"/>
    </source>
</evidence>
<evidence type="ECO:0000256" key="13">
    <source>
        <dbReference type="ARBA" id="ARBA00078081"/>
    </source>
</evidence>
<dbReference type="InterPro" id="IPR020588">
    <property type="entry name" value="RecA_ATP-bd"/>
</dbReference>
<keyword evidence="5" id="KW-0067">ATP-binding</keyword>
<dbReference type="GO" id="GO:0005657">
    <property type="term" value="C:replication fork"/>
    <property type="evidence" value="ECO:0007669"/>
    <property type="project" value="TreeGrafter"/>
</dbReference>
<dbReference type="GO" id="GO:0033063">
    <property type="term" value="C:Rad51B-Rad51C-Rad51D-XRCC2 complex"/>
    <property type="evidence" value="ECO:0007669"/>
    <property type="project" value="TreeGrafter"/>
</dbReference>
<evidence type="ECO:0000259" key="16">
    <source>
        <dbReference type="PROSITE" id="PS50162"/>
    </source>
</evidence>
<evidence type="ECO:0000256" key="6">
    <source>
        <dbReference type="ARBA" id="ARBA00023125"/>
    </source>
</evidence>
<evidence type="ECO:0000256" key="11">
    <source>
        <dbReference type="ARBA" id="ARBA00066228"/>
    </source>
</evidence>
<dbReference type="GO" id="GO:0042148">
    <property type="term" value="P:DNA strand invasion"/>
    <property type="evidence" value="ECO:0007669"/>
    <property type="project" value="TreeGrafter"/>
</dbReference>
<keyword evidence="8" id="KW-0234">DNA repair</keyword>
<evidence type="ECO:0000313" key="18">
    <source>
        <dbReference type="Proteomes" id="UP000550707"/>
    </source>
</evidence>
<sequence length="345" mass="36485">MGVLRAGLCPGLTQDMVQLLRSHGIKTVVDLVSADLEEAAQKCGLSYKEAFREQSSGKLAGLQLRWVTAGELGAVQESSVKEAGLGHCGPSGLSLGADQQPGTSYLDKLLDAGLYTGEVTEITGVPGSGKTQVCLCVAANVAHSLQQNVLYIDSNGGLTASRILQLLQARTPDEEEQAEALQRIQVVHAFDIFQMLDVLQDLRGAVAQQVSNSSGTVKVIIVDSVTAVISPLLGGQQREGLALMMQLAQELKTLARDLGVAVLVTNHMTRDRDSGKLKPALGLSWSFVPSTRIVLATSEGAGAPSSQRTACLTKSPRLPTGFQETVDIETWGTLEQSPALQGDKI</sequence>
<dbReference type="InterPro" id="IPR048943">
    <property type="entry name" value="RAD51D_N"/>
</dbReference>
<evidence type="ECO:0000256" key="1">
    <source>
        <dbReference type="ARBA" id="ARBA00004123"/>
    </source>
</evidence>
<comment type="subcellular location">
    <subcellularLocation>
        <location evidence="1">Nucleus</location>
    </subcellularLocation>
</comment>
<comment type="similarity">
    <text evidence="2">Belongs to the RecA family. RAD51 subfamily.</text>
</comment>
<keyword evidence="4" id="KW-0227">DNA damage</keyword>
<evidence type="ECO:0000256" key="10">
    <source>
        <dbReference type="ARBA" id="ARBA00057808"/>
    </source>
</evidence>
<dbReference type="Proteomes" id="UP000550707">
    <property type="component" value="Unassembled WGS sequence"/>
</dbReference>
<evidence type="ECO:0000256" key="8">
    <source>
        <dbReference type="ARBA" id="ARBA00023204"/>
    </source>
</evidence>
<dbReference type="InterPro" id="IPR051988">
    <property type="entry name" value="HRR_RAD51_Paralog"/>
</dbReference>
<dbReference type="SMART" id="SM00382">
    <property type="entry name" value="AAA"/>
    <property type="match status" value="1"/>
</dbReference>
<keyword evidence="6" id="KW-0238">DNA-binding</keyword>
<evidence type="ECO:0000256" key="12">
    <source>
        <dbReference type="ARBA" id="ARBA00073971"/>
    </source>
</evidence>
<dbReference type="InterPro" id="IPR027417">
    <property type="entry name" value="P-loop_NTPase"/>
</dbReference>
<keyword evidence="7" id="KW-0233">DNA recombination</keyword>
<evidence type="ECO:0000256" key="4">
    <source>
        <dbReference type="ARBA" id="ARBA00022763"/>
    </source>
</evidence>
<dbReference type="FunFam" id="3.40.50.300:FF:001042">
    <property type="entry name" value="DNA repair protein RAD51 homolog 4"/>
    <property type="match status" value="1"/>
</dbReference>
<dbReference type="GO" id="GO:0003697">
    <property type="term" value="F:single-stranded DNA binding"/>
    <property type="evidence" value="ECO:0007669"/>
    <property type="project" value="TreeGrafter"/>
</dbReference>
<keyword evidence="18" id="KW-1185">Reference proteome</keyword>
<reference evidence="17 18" key="1">
    <citation type="journal article" date="2020" name="Nature">
        <title>Six reference-quality genomes reveal evolution of bat adaptations.</title>
        <authorList>
            <person name="Jebb D."/>
            <person name="Huang Z."/>
            <person name="Pippel M."/>
            <person name="Hughes G.M."/>
            <person name="Lavrichenko K."/>
            <person name="Devanna P."/>
            <person name="Winkler S."/>
            <person name="Jermiin L.S."/>
            <person name="Skirmuntt E.C."/>
            <person name="Katzourakis A."/>
            <person name="Burkitt-Gray L."/>
            <person name="Ray D.A."/>
            <person name="Sullivan K.A.M."/>
            <person name="Roscito J.G."/>
            <person name="Kirilenko B.M."/>
            <person name="Davalos L.M."/>
            <person name="Corthals A.P."/>
            <person name="Power M.L."/>
            <person name="Jones G."/>
            <person name="Ransome R.D."/>
            <person name="Dechmann D.K.N."/>
            <person name="Locatelli A.G."/>
            <person name="Puechmaille S.J."/>
            <person name="Fedrigo O."/>
            <person name="Jarvis E.D."/>
            <person name="Hiller M."/>
            <person name="Vernes S.C."/>
            <person name="Myers E.W."/>
            <person name="Teeling E.C."/>
        </authorList>
    </citation>
    <scope>NUCLEOTIDE SEQUENCE [LARGE SCALE GENOMIC DNA]</scope>
    <source>
        <strain evidence="17">MMolMol1</strain>
        <tissue evidence="17">Muscle</tissue>
    </source>
</reference>
<dbReference type="GO" id="GO:0007131">
    <property type="term" value="P:reciprocal meiotic recombination"/>
    <property type="evidence" value="ECO:0007669"/>
    <property type="project" value="TreeGrafter"/>
</dbReference>
<accession>A0A7J8D116</accession>
<name>A0A7J8D116_MOLMO</name>
<dbReference type="InterPro" id="IPR047323">
    <property type="entry name" value="Rad51D_C"/>
</dbReference>
<dbReference type="GO" id="GO:0000781">
    <property type="term" value="C:chromosome, telomeric region"/>
    <property type="evidence" value="ECO:0007669"/>
    <property type="project" value="UniProtKB-ARBA"/>
</dbReference>
<evidence type="ECO:0000256" key="15">
    <source>
        <dbReference type="ARBA" id="ARBA00079680"/>
    </source>
</evidence>
<evidence type="ECO:0000256" key="3">
    <source>
        <dbReference type="ARBA" id="ARBA00022741"/>
    </source>
</evidence>
<evidence type="ECO:0000256" key="5">
    <source>
        <dbReference type="ARBA" id="ARBA00022840"/>
    </source>
</evidence>
<dbReference type="GO" id="GO:0000400">
    <property type="term" value="F:four-way junction DNA binding"/>
    <property type="evidence" value="ECO:0007669"/>
    <property type="project" value="TreeGrafter"/>
</dbReference>
<evidence type="ECO:0000313" key="17">
    <source>
        <dbReference type="EMBL" id="KAF6416924.1"/>
    </source>
</evidence>
<dbReference type="InParanoid" id="A0A7J8D116"/>
<dbReference type="EMBL" id="JACASF010000019">
    <property type="protein sequence ID" value="KAF6416924.1"/>
    <property type="molecule type" value="Genomic_DNA"/>
</dbReference>
<proteinExistence type="inferred from homology"/>
<feature type="domain" description="RecA family profile 1" evidence="16">
    <location>
        <begin position="95"/>
        <end position="268"/>
    </location>
</feature>
<comment type="function">
    <text evidence="10">Involved in the homologous recombination repair (HRR) pathway of double-stranded DNA breaks arising during DNA replication or induced by DNA-damaging agents. Bind to single-stranded DNA (ssDNA) and has DNA-dependent ATPase activity. Part of the RAD51 paralog protein complex BCDX2 which acts in the BRCA1-BRCA2-dependent HR pathway. Upon DNA damage, BCDX2 acts downstream of BRCA2 recruitment and upstream of RAD51 recruitment. BCDX2 binds predominantly to the intersection of the four duplex arms of the Holliday junction and to junction of replication forks. The BCDX2 complex was originally reported to bind single-stranded DNA, single-stranded gaps in duplex DNA and specifically to nicks in duplex DNA. Involved in telomere maintenance. The BCDX2 subcomplex XRCC2:RAD51D can stimulate Holliday junction resolution by BLM.</text>
</comment>
<dbReference type="Pfam" id="PF08423">
    <property type="entry name" value="Rad51"/>
    <property type="match status" value="1"/>
</dbReference>
<dbReference type="InterPro" id="IPR013632">
    <property type="entry name" value="Rad51_C"/>
</dbReference>
<dbReference type="PROSITE" id="PS50162">
    <property type="entry name" value="RECA_2"/>
    <property type="match status" value="1"/>
</dbReference>
<evidence type="ECO:0000256" key="9">
    <source>
        <dbReference type="ARBA" id="ARBA00023242"/>
    </source>
</evidence>
<dbReference type="Pfam" id="PF21794">
    <property type="entry name" value="RAD51D_N"/>
    <property type="match status" value="1"/>
</dbReference>
<evidence type="ECO:0000256" key="7">
    <source>
        <dbReference type="ARBA" id="ARBA00023172"/>
    </source>
</evidence>
<dbReference type="GO" id="GO:0005815">
    <property type="term" value="C:microtubule organizing center"/>
    <property type="evidence" value="ECO:0007669"/>
    <property type="project" value="TreeGrafter"/>
</dbReference>
<evidence type="ECO:0000256" key="14">
    <source>
        <dbReference type="ARBA" id="ARBA00078131"/>
    </source>
</evidence>
<comment type="caution">
    <text evidence="17">The sequence shown here is derived from an EMBL/GenBank/DDBJ whole genome shotgun (WGS) entry which is preliminary data.</text>
</comment>
<dbReference type="GO" id="GO:0005524">
    <property type="term" value="F:ATP binding"/>
    <property type="evidence" value="ECO:0007669"/>
    <property type="project" value="UniProtKB-KW"/>
</dbReference>
<dbReference type="SUPFAM" id="SSF52540">
    <property type="entry name" value="P-loop containing nucleoside triphosphate hydrolases"/>
    <property type="match status" value="1"/>
</dbReference>
<dbReference type="GO" id="GO:0000723">
    <property type="term" value="P:telomere maintenance"/>
    <property type="evidence" value="ECO:0007669"/>
    <property type="project" value="TreeGrafter"/>
</dbReference>